<evidence type="ECO:0000313" key="1">
    <source>
        <dbReference type="EMBL" id="EKE76847.1"/>
    </source>
</evidence>
<proteinExistence type="predicted"/>
<reference evidence="1 2" key="1">
    <citation type="journal article" date="2012" name="J. Bacteriol.">
        <title>Genome Sequence of Oceanibaculum indicum Type Strain P24.</title>
        <authorList>
            <person name="Lai Q."/>
            <person name="Shao Z."/>
        </authorList>
    </citation>
    <scope>NUCLEOTIDE SEQUENCE [LARGE SCALE GENOMIC DNA]</scope>
    <source>
        <strain evidence="1 2">P24</strain>
    </source>
</reference>
<evidence type="ECO:0000313" key="2">
    <source>
        <dbReference type="Proteomes" id="UP000006746"/>
    </source>
</evidence>
<comment type="caution">
    <text evidence="1">The sequence shown here is derived from an EMBL/GenBank/DDBJ whole genome shotgun (WGS) entry which is preliminary data.</text>
</comment>
<dbReference type="AlphaFoldDB" id="K2JQN5"/>
<protein>
    <submittedName>
        <fullName evidence="1">Uncharacterized protein</fullName>
    </submittedName>
</protein>
<dbReference type="RefSeq" id="WP_008943927.1">
    <property type="nucleotide sequence ID" value="NZ_AMRL01000006.1"/>
</dbReference>
<organism evidence="1 2">
    <name type="scientific">Oceanibaculum indicum P24</name>
    <dbReference type="NCBI Taxonomy" id="1207063"/>
    <lineage>
        <taxon>Bacteria</taxon>
        <taxon>Pseudomonadati</taxon>
        <taxon>Pseudomonadota</taxon>
        <taxon>Alphaproteobacteria</taxon>
        <taxon>Rhodospirillales</taxon>
        <taxon>Oceanibaculaceae</taxon>
        <taxon>Oceanibaculum</taxon>
    </lineage>
</organism>
<dbReference type="EMBL" id="AMRL01000006">
    <property type="protein sequence ID" value="EKE76847.1"/>
    <property type="molecule type" value="Genomic_DNA"/>
</dbReference>
<gene>
    <name evidence="1" type="ORF">P24_06581</name>
</gene>
<keyword evidence="2" id="KW-1185">Reference proteome</keyword>
<accession>K2JQN5</accession>
<sequence>MSLENIGGFIQALQQDAALKQRFQSTVATLPQDADPAPHIVAFARDEGHALETNDLAAFGDLLTRARNDQLTDAELDKVNGGIFGAVLNAGFGAMSLPGTLYGSLVNTQNGLDPSKREFWLGF</sequence>
<dbReference type="STRING" id="1207063.P24_06581"/>
<name>K2JQN5_9PROT</name>
<dbReference type="Proteomes" id="UP000006746">
    <property type="component" value="Unassembled WGS sequence"/>
</dbReference>